<gene>
    <name evidence="9" type="ORF">HT585_27290</name>
</gene>
<evidence type="ECO:0000256" key="5">
    <source>
        <dbReference type="ARBA" id="ARBA00022989"/>
    </source>
</evidence>
<dbReference type="InterPro" id="IPR000515">
    <property type="entry name" value="MetI-like"/>
</dbReference>
<comment type="subcellular location">
    <subcellularLocation>
        <location evidence="1 7">Cell membrane</location>
        <topology evidence="1 7">Multi-pass membrane protein</topology>
    </subcellularLocation>
</comment>
<feature type="transmembrane region" description="Helical" evidence="7">
    <location>
        <begin position="280"/>
        <end position="306"/>
    </location>
</feature>
<keyword evidence="2 7" id="KW-0813">Transport</keyword>
<comment type="caution">
    <text evidence="9">The sequence shown here is derived from an EMBL/GenBank/DDBJ whole genome shotgun (WGS) entry which is preliminary data.</text>
</comment>
<evidence type="ECO:0000313" key="10">
    <source>
        <dbReference type="Proteomes" id="UP000520198"/>
    </source>
</evidence>
<feature type="transmembrane region" description="Helical" evidence="7">
    <location>
        <begin position="130"/>
        <end position="156"/>
    </location>
</feature>
<accession>A0A7Y6QBI3</accession>
<keyword evidence="6 7" id="KW-0472">Membrane</keyword>
<dbReference type="Gene3D" id="1.10.3720.10">
    <property type="entry name" value="MetI-like"/>
    <property type="match status" value="1"/>
</dbReference>
<dbReference type="RefSeq" id="WP_176355942.1">
    <property type="nucleotide sequence ID" value="NZ_JABWDU010000010.1"/>
</dbReference>
<dbReference type="PROSITE" id="PS50928">
    <property type="entry name" value="ABC_TM1"/>
    <property type="match status" value="1"/>
</dbReference>
<proteinExistence type="inferred from homology"/>
<dbReference type="PANTHER" id="PTHR43163">
    <property type="entry name" value="DIPEPTIDE TRANSPORT SYSTEM PERMEASE PROTEIN DPPB-RELATED"/>
    <property type="match status" value="1"/>
</dbReference>
<evidence type="ECO:0000256" key="4">
    <source>
        <dbReference type="ARBA" id="ARBA00022692"/>
    </source>
</evidence>
<comment type="similarity">
    <text evidence="7">Belongs to the binding-protein-dependent transport system permease family.</text>
</comment>
<dbReference type="GO" id="GO:0055085">
    <property type="term" value="P:transmembrane transport"/>
    <property type="evidence" value="ECO:0007669"/>
    <property type="project" value="InterPro"/>
</dbReference>
<keyword evidence="3" id="KW-1003">Cell membrane</keyword>
<evidence type="ECO:0000313" key="9">
    <source>
        <dbReference type="EMBL" id="NVD42579.1"/>
    </source>
</evidence>
<evidence type="ECO:0000259" key="8">
    <source>
        <dbReference type="PROSITE" id="PS50928"/>
    </source>
</evidence>
<dbReference type="EMBL" id="JABWDU010000010">
    <property type="protein sequence ID" value="NVD42579.1"/>
    <property type="molecule type" value="Genomic_DNA"/>
</dbReference>
<name>A0A7Y6QBI3_9HYPH</name>
<feature type="transmembrane region" description="Helical" evidence="7">
    <location>
        <begin position="236"/>
        <end position="260"/>
    </location>
</feature>
<dbReference type="Pfam" id="PF19300">
    <property type="entry name" value="BPD_transp_1_N"/>
    <property type="match status" value="1"/>
</dbReference>
<dbReference type="CDD" id="cd06261">
    <property type="entry name" value="TM_PBP2"/>
    <property type="match status" value="1"/>
</dbReference>
<dbReference type="SUPFAM" id="SSF161098">
    <property type="entry name" value="MetI-like"/>
    <property type="match status" value="1"/>
</dbReference>
<dbReference type="InterPro" id="IPR045621">
    <property type="entry name" value="BPD_transp_1_N"/>
</dbReference>
<evidence type="ECO:0000256" key="1">
    <source>
        <dbReference type="ARBA" id="ARBA00004651"/>
    </source>
</evidence>
<reference evidence="9 10" key="1">
    <citation type="submission" date="2020-06" db="EMBL/GenBank/DDBJ databases">
        <authorList>
            <person name="Grouzdev D.S."/>
        </authorList>
    </citation>
    <scope>NUCLEOTIDE SEQUENCE [LARGE SCALE GENOMIC DNA]</scope>
    <source>
        <strain evidence="9 10">HO-A22</strain>
    </source>
</reference>
<keyword evidence="5 7" id="KW-1133">Transmembrane helix</keyword>
<dbReference type="GO" id="GO:0005886">
    <property type="term" value="C:plasma membrane"/>
    <property type="evidence" value="ECO:0007669"/>
    <property type="project" value="UniProtKB-SubCell"/>
</dbReference>
<feature type="transmembrane region" description="Helical" evidence="7">
    <location>
        <begin position="99"/>
        <end position="123"/>
    </location>
</feature>
<evidence type="ECO:0000256" key="3">
    <source>
        <dbReference type="ARBA" id="ARBA00022475"/>
    </source>
</evidence>
<dbReference type="AlphaFoldDB" id="A0A7Y6QBI3"/>
<sequence>MTFFILRRVGLGIAILFVVALMLFSLMHMIPGDPAVVALGARSTPEMRLAFHEMMGLDRPFYEQLGLFVSRLSVGDLGEDVWSRRPVLTMIAEVMPHTITLALASFAWAVALGVALGCLAVLYRGRWPDWLIGLLSIGFVAVPSFVVSLYTLLLFAVTLNWLPAIGAGEMTDPLGYIKALILPSFAIGLGWVGYVSRIVRAAMIEAMNEPYVRTLQSFGVGQRRVVLRYALRQSMLSVLSVIAIGFGGLLTGSVFAEIVFSRPGLGKMTYDAVITRNFPVVMGTVMVTAALYIACMICADILAALLDPRVKRALQ</sequence>
<keyword evidence="10" id="KW-1185">Reference proteome</keyword>
<dbReference type="Pfam" id="PF00528">
    <property type="entry name" value="BPD_transp_1"/>
    <property type="match status" value="1"/>
</dbReference>
<dbReference type="Proteomes" id="UP000520198">
    <property type="component" value="Unassembled WGS sequence"/>
</dbReference>
<evidence type="ECO:0000256" key="2">
    <source>
        <dbReference type="ARBA" id="ARBA00022448"/>
    </source>
</evidence>
<dbReference type="InterPro" id="IPR035906">
    <property type="entry name" value="MetI-like_sf"/>
</dbReference>
<keyword evidence="4 7" id="KW-0812">Transmembrane</keyword>
<protein>
    <submittedName>
        <fullName evidence="9">ABC transporter permease</fullName>
    </submittedName>
</protein>
<feature type="transmembrane region" description="Helical" evidence="7">
    <location>
        <begin position="9"/>
        <end position="30"/>
    </location>
</feature>
<evidence type="ECO:0000256" key="6">
    <source>
        <dbReference type="ARBA" id="ARBA00023136"/>
    </source>
</evidence>
<evidence type="ECO:0000256" key="7">
    <source>
        <dbReference type="RuleBase" id="RU363032"/>
    </source>
</evidence>
<feature type="transmembrane region" description="Helical" evidence="7">
    <location>
        <begin position="176"/>
        <end position="195"/>
    </location>
</feature>
<feature type="domain" description="ABC transmembrane type-1" evidence="8">
    <location>
        <begin position="95"/>
        <end position="303"/>
    </location>
</feature>
<organism evidence="9 10">
    <name type="scientific">Ensifer oleiphilus</name>
    <dbReference type="NCBI Taxonomy" id="2742698"/>
    <lineage>
        <taxon>Bacteria</taxon>
        <taxon>Pseudomonadati</taxon>
        <taxon>Pseudomonadota</taxon>
        <taxon>Alphaproteobacteria</taxon>
        <taxon>Hyphomicrobiales</taxon>
        <taxon>Rhizobiaceae</taxon>
        <taxon>Sinorhizobium/Ensifer group</taxon>
        <taxon>Ensifer</taxon>
    </lineage>
</organism>
<dbReference type="PANTHER" id="PTHR43163:SF6">
    <property type="entry name" value="DIPEPTIDE TRANSPORT SYSTEM PERMEASE PROTEIN DPPB-RELATED"/>
    <property type="match status" value="1"/>
</dbReference>